<name>A0AAV1RNI9_9ROSI</name>
<reference evidence="1 2" key="1">
    <citation type="submission" date="2024-01" db="EMBL/GenBank/DDBJ databases">
        <authorList>
            <person name="Waweru B."/>
        </authorList>
    </citation>
    <scope>NUCLEOTIDE SEQUENCE [LARGE SCALE GENOMIC DNA]</scope>
</reference>
<dbReference type="Proteomes" id="UP001314170">
    <property type="component" value="Unassembled WGS sequence"/>
</dbReference>
<organism evidence="1 2">
    <name type="scientific">Dovyalis caffra</name>
    <dbReference type="NCBI Taxonomy" id="77055"/>
    <lineage>
        <taxon>Eukaryota</taxon>
        <taxon>Viridiplantae</taxon>
        <taxon>Streptophyta</taxon>
        <taxon>Embryophyta</taxon>
        <taxon>Tracheophyta</taxon>
        <taxon>Spermatophyta</taxon>
        <taxon>Magnoliopsida</taxon>
        <taxon>eudicotyledons</taxon>
        <taxon>Gunneridae</taxon>
        <taxon>Pentapetalae</taxon>
        <taxon>rosids</taxon>
        <taxon>fabids</taxon>
        <taxon>Malpighiales</taxon>
        <taxon>Salicaceae</taxon>
        <taxon>Flacourtieae</taxon>
        <taxon>Dovyalis</taxon>
    </lineage>
</organism>
<proteinExistence type="predicted"/>
<protein>
    <submittedName>
        <fullName evidence="1">Uncharacterized protein</fullName>
    </submittedName>
</protein>
<accession>A0AAV1RNI9</accession>
<keyword evidence="2" id="KW-1185">Reference proteome</keyword>
<gene>
    <name evidence="1" type="ORF">DCAF_LOCUS13011</name>
</gene>
<evidence type="ECO:0000313" key="1">
    <source>
        <dbReference type="EMBL" id="CAK7337970.1"/>
    </source>
</evidence>
<dbReference type="EMBL" id="CAWUPB010001108">
    <property type="protein sequence ID" value="CAK7337970.1"/>
    <property type="molecule type" value="Genomic_DNA"/>
</dbReference>
<sequence length="174" mass="19481">MEAYLVGPIASLLASQLAYWLESSMLCRGATRSGMYVTMHEREVDAMSKEGYMGSLHEEDGKVVGVLPGWSTITRMPVSWSRCLLTKGKSGRPEHAHEEVGTRGSVCAHEEAKGLDVMKACKRGYDKGKFRVWGSLCVGVRDGRYARVLSEDELRVVREKGGWMKMTMNSRRFI</sequence>
<comment type="caution">
    <text evidence="1">The sequence shown here is derived from an EMBL/GenBank/DDBJ whole genome shotgun (WGS) entry which is preliminary data.</text>
</comment>
<dbReference type="AlphaFoldDB" id="A0AAV1RNI9"/>
<evidence type="ECO:0000313" key="2">
    <source>
        <dbReference type="Proteomes" id="UP001314170"/>
    </source>
</evidence>